<dbReference type="RefSeq" id="WP_243065749.1">
    <property type="nucleotide sequence ID" value="NZ_JAIVFK010000017.1"/>
</dbReference>
<gene>
    <name evidence="4" type="primary">repB</name>
    <name evidence="4" type="ORF">K2U94_02775</name>
</gene>
<keyword evidence="5" id="KW-1185">Reference proteome</keyword>
<dbReference type="InterPro" id="IPR050336">
    <property type="entry name" value="Chromosome_partition/occlusion"/>
</dbReference>
<dbReference type="Pfam" id="PF07506">
    <property type="entry name" value="RepB"/>
    <property type="match status" value="1"/>
</dbReference>
<comment type="caution">
    <text evidence="4">The sequence shown here is derived from an EMBL/GenBank/DDBJ whole genome shotgun (WGS) entry which is preliminary data.</text>
</comment>
<dbReference type="SUPFAM" id="SSF110849">
    <property type="entry name" value="ParB/Sulfiredoxin"/>
    <property type="match status" value="1"/>
</dbReference>
<name>A0ABS9Z210_9HYPH</name>
<dbReference type="Proteomes" id="UP001139104">
    <property type="component" value="Unassembled WGS sequence"/>
</dbReference>
<feature type="compositionally biased region" description="Basic and acidic residues" evidence="2">
    <location>
        <begin position="16"/>
        <end position="28"/>
    </location>
</feature>
<sequence length="331" mass="36584">MARKNLLTSVTGPETSKADSEARSDYTRRGASRSMLISIDEMAENAKKMTAGEAIVSLDASVIDGSFVSDRIEDDDEDYVLLRDAIKERGQSTPILVRPHPQRAGRYMIVYGHRRARVARELGIPVLAVVKNLEDIAHLIAQGQENTARANLSFIEKALFAKKLLDMGQSKDTIKSALTVDDTLLSRMLSVAETVPVTVIEAIGAAKTVGRDRWEELKKQVAHPASADFAKQVVRSEEFQSVEPTDRFNHLLAQLKAARKAPRKSAQRKTESASWTPEDNMLAASFRNTGKTFNLSLKSKNAGEFGQFISSNLESLYRAFKEAKVRSETGD</sequence>
<evidence type="ECO:0000259" key="3">
    <source>
        <dbReference type="SMART" id="SM00470"/>
    </source>
</evidence>
<feature type="compositionally biased region" description="Polar residues" evidence="2">
    <location>
        <begin position="1"/>
        <end position="14"/>
    </location>
</feature>
<organism evidence="4 5">
    <name type="scientific">Candidatus Rhodoblastus alkanivorans</name>
    <dbReference type="NCBI Taxonomy" id="2954117"/>
    <lineage>
        <taxon>Bacteria</taxon>
        <taxon>Pseudomonadati</taxon>
        <taxon>Pseudomonadota</taxon>
        <taxon>Alphaproteobacteria</taxon>
        <taxon>Hyphomicrobiales</taxon>
        <taxon>Rhodoblastaceae</taxon>
        <taxon>Rhodoblastus</taxon>
    </lineage>
</organism>
<proteinExistence type="inferred from homology"/>
<dbReference type="EMBL" id="JAIVFP010000001">
    <property type="protein sequence ID" value="MCI4681700.1"/>
    <property type="molecule type" value="Genomic_DNA"/>
</dbReference>
<protein>
    <submittedName>
        <fullName evidence="4">Plasmid partitioning protein RepB</fullName>
    </submittedName>
</protein>
<feature type="region of interest" description="Disordered" evidence="2">
    <location>
        <begin position="1"/>
        <end position="29"/>
    </location>
</feature>
<dbReference type="InterPro" id="IPR011111">
    <property type="entry name" value="Plasmid_RepB"/>
</dbReference>
<dbReference type="SMART" id="SM00470">
    <property type="entry name" value="ParB"/>
    <property type="match status" value="1"/>
</dbReference>
<dbReference type="InterPro" id="IPR017819">
    <property type="entry name" value="Plasmid_partition_RepB"/>
</dbReference>
<evidence type="ECO:0000313" key="5">
    <source>
        <dbReference type="Proteomes" id="UP001139104"/>
    </source>
</evidence>
<reference evidence="4" key="1">
    <citation type="journal article" date="2022" name="ISME J.">
        <title>Identification of active gaseous-alkane degraders at natural gas seeps.</title>
        <authorList>
            <person name="Farhan Ul Haque M."/>
            <person name="Hernandez M."/>
            <person name="Crombie A.T."/>
            <person name="Murrell J.C."/>
        </authorList>
    </citation>
    <scope>NUCLEOTIDE SEQUENCE</scope>
    <source>
        <strain evidence="4">PC2</strain>
    </source>
</reference>
<dbReference type="InterPro" id="IPR003115">
    <property type="entry name" value="ParB_N"/>
</dbReference>
<dbReference type="Pfam" id="PF02195">
    <property type="entry name" value="ParB_N"/>
    <property type="match status" value="1"/>
</dbReference>
<dbReference type="Gene3D" id="1.10.10.2830">
    <property type="match status" value="1"/>
</dbReference>
<dbReference type="InterPro" id="IPR037972">
    <property type="entry name" value="RepB_N"/>
</dbReference>
<dbReference type="InterPro" id="IPR004437">
    <property type="entry name" value="ParB/RepB/Spo0J"/>
</dbReference>
<dbReference type="CDD" id="cd16405">
    <property type="entry name" value="RepB_like_N"/>
    <property type="match status" value="1"/>
</dbReference>
<comment type="similarity">
    <text evidence="1">Belongs to the ParB family.</text>
</comment>
<evidence type="ECO:0000313" key="4">
    <source>
        <dbReference type="EMBL" id="MCI4681700.1"/>
    </source>
</evidence>
<dbReference type="NCBIfam" id="TIGR03454">
    <property type="entry name" value="partition_RepB"/>
    <property type="match status" value="1"/>
</dbReference>
<evidence type="ECO:0000256" key="2">
    <source>
        <dbReference type="SAM" id="MobiDB-lite"/>
    </source>
</evidence>
<dbReference type="InterPro" id="IPR036086">
    <property type="entry name" value="ParB/Sulfiredoxin_sf"/>
</dbReference>
<evidence type="ECO:0000256" key="1">
    <source>
        <dbReference type="ARBA" id="ARBA00006295"/>
    </source>
</evidence>
<feature type="domain" description="ParB-like N-terminal" evidence="3">
    <location>
        <begin position="56"/>
        <end position="147"/>
    </location>
</feature>
<dbReference type="PANTHER" id="PTHR33375">
    <property type="entry name" value="CHROMOSOME-PARTITIONING PROTEIN PARB-RELATED"/>
    <property type="match status" value="1"/>
</dbReference>
<dbReference type="Gene3D" id="3.90.1530.30">
    <property type="match status" value="1"/>
</dbReference>
<dbReference type="NCBIfam" id="TIGR00180">
    <property type="entry name" value="parB_part"/>
    <property type="match status" value="1"/>
</dbReference>
<dbReference type="PANTHER" id="PTHR33375:SF1">
    <property type="entry name" value="CHROMOSOME-PARTITIONING PROTEIN PARB-RELATED"/>
    <property type="match status" value="1"/>
</dbReference>
<dbReference type="SUPFAM" id="SSF109709">
    <property type="entry name" value="KorB DNA-binding domain-like"/>
    <property type="match status" value="1"/>
</dbReference>
<accession>A0ABS9Z210</accession>